<keyword evidence="2" id="KW-1185">Reference proteome</keyword>
<comment type="caution">
    <text evidence="1">The sequence shown here is derived from an EMBL/GenBank/DDBJ whole genome shotgun (WGS) entry which is preliminary data.</text>
</comment>
<accession>A0ACC3BUI8</accession>
<sequence>MAPPYFAVGSIDGSGRIYTFNAASGTGAEVFNTPNRTQTIAGMAYDPTTGVLWVAGGPQANVLALADGGATLLVTVDLLAAVGAGGGAAGGAPPLINDAVVVPGRAGMVAVTDSINAAIYLVPTAAACTAPGRALPPARRVPLTGDWRQVPGFNANGIDWSRAAQTLVVIQSATGLLFAVPDDGVARLVPVEGGPLTFGDGILFDAADPAVLYVLRNRLRTIAVVRFGVPAILGGGRVVQEITDARWSTPTTLAQGAGGLYSVDARFGDGADPTVADFFVKAAACRAHARGCGRGYVRGGDVREEQ</sequence>
<evidence type="ECO:0000313" key="2">
    <source>
        <dbReference type="Proteomes" id="UP000798662"/>
    </source>
</evidence>
<dbReference type="EMBL" id="CM020618">
    <property type="protein sequence ID" value="KAK1861547.1"/>
    <property type="molecule type" value="Genomic_DNA"/>
</dbReference>
<organism evidence="1 2">
    <name type="scientific">Pyropia yezoensis</name>
    <name type="common">Susabi-nori</name>
    <name type="synonym">Porphyra yezoensis</name>
    <dbReference type="NCBI Taxonomy" id="2788"/>
    <lineage>
        <taxon>Eukaryota</taxon>
        <taxon>Rhodophyta</taxon>
        <taxon>Bangiophyceae</taxon>
        <taxon>Bangiales</taxon>
        <taxon>Bangiaceae</taxon>
        <taxon>Pyropia</taxon>
    </lineage>
</organism>
<protein>
    <submittedName>
        <fullName evidence="1">Uncharacterized protein</fullName>
    </submittedName>
</protein>
<name>A0ACC3BUI8_PYRYE</name>
<proteinExistence type="predicted"/>
<gene>
    <name evidence="1" type="ORF">I4F81_004131</name>
</gene>
<reference evidence="1" key="1">
    <citation type="submission" date="2019-11" db="EMBL/GenBank/DDBJ databases">
        <title>Nori genome reveals adaptations in red seaweeds to the harsh intertidal environment.</title>
        <authorList>
            <person name="Wang D."/>
            <person name="Mao Y."/>
        </authorList>
    </citation>
    <scope>NUCLEOTIDE SEQUENCE</scope>
    <source>
        <tissue evidence="1">Gametophyte</tissue>
    </source>
</reference>
<evidence type="ECO:0000313" key="1">
    <source>
        <dbReference type="EMBL" id="KAK1861547.1"/>
    </source>
</evidence>
<dbReference type="Proteomes" id="UP000798662">
    <property type="component" value="Chromosome 1"/>
</dbReference>